<evidence type="ECO:0000313" key="1">
    <source>
        <dbReference type="EMBL" id="ESZ96008.1"/>
    </source>
</evidence>
<accession>W9CJ29</accession>
<protein>
    <submittedName>
        <fullName evidence="1">Uncharacterized protein</fullName>
    </submittedName>
</protein>
<comment type="caution">
    <text evidence="1">The sequence shown here is derived from an EMBL/GenBank/DDBJ whole genome shotgun (WGS) entry which is preliminary data.</text>
</comment>
<sequence length="73" mass="8132">MTLPTPSNDFKPSIETHANEWVPAEPLSLQYLSTLLLKQVFDIEDEGEDDQLTADLEISMPSQFHANTNGDQG</sequence>
<dbReference type="AlphaFoldDB" id="W9CJ29"/>
<reference evidence="1 2" key="1">
    <citation type="journal article" date="2014" name="Genome Announc.">
        <title>Draft genome sequence of Sclerotinia borealis, a psychrophilic plant pathogenic fungus.</title>
        <authorList>
            <person name="Mardanov A.V."/>
            <person name="Beletsky A.V."/>
            <person name="Kadnikov V.V."/>
            <person name="Ignatov A.N."/>
            <person name="Ravin N.V."/>
        </authorList>
    </citation>
    <scope>NUCLEOTIDE SEQUENCE [LARGE SCALE GENOMIC DNA]</scope>
    <source>
        <strain evidence="2">F-4157</strain>
    </source>
</reference>
<gene>
    <name evidence="1" type="ORF">SBOR_3581</name>
</gene>
<dbReference type="EMBL" id="AYSA01000157">
    <property type="protein sequence ID" value="ESZ96008.1"/>
    <property type="molecule type" value="Genomic_DNA"/>
</dbReference>
<name>W9CJ29_SCLBF</name>
<proteinExistence type="predicted"/>
<evidence type="ECO:0000313" key="2">
    <source>
        <dbReference type="Proteomes" id="UP000019487"/>
    </source>
</evidence>
<dbReference type="HOGENOM" id="CLU_2706271_0_0_1"/>
<keyword evidence="2" id="KW-1185">Reference proteome</keyword>
<organism evidence="1 2">
    <name type="scientific">Sclerotinia borealis (strain F-4128)</name>
    <dbReference type="NCBI Taxonomy" id="1432307"/>
    <lineage>
        <taxon>Eukaryota</taxon>
        <taxon>Fungi</taxon>
        <taxon>Dikarya</taxon>
        <taxon>Ascomycota</taxon>
        <taxon>Pezizomycotina</taxon>
        <taxon>Leotiomycetes</taxon>
        <taxon>Helotiales</taxon>
        <taxon>Sclerotiniaceae</taxon>
        <taxon>Sclerotinia</taxon>
    </lineage>
</organism>
<dbReference type="Proteomes" id="UP000019487">
    <property type="component" value="Unassembled WGS sequence"/>
</dbReference>